<dbReference type="RefSeq" id="WP_025071082.1">
    <property type="nucleotide sequence ID" value="NZ_FUXK01000031.1"/>
</dbReference>
<dbReference type="Proteomes" id="UP000190065">
    <property type="component" value="Unassembled WGS sequence"/>
</dbReference>
<dbReference type="eggNOG" id="ENOG5033A4E">
    <property type="taxonomic scope" value="Bacteria"/>
</dbReference>
<dbReference type="InterPro" id="IPR025591">
    <property type="entry name" value="RloB"/>
</dbReference>
<proteinExistence type="predicted"/>
<name>A0A1T4RCH6_9BACT</name>
<dbReference type="Pfam" id="PF13707">
    <property type="entry name" value="RloB"/>
    <property type="match status" value="1"/>
</dbReference>
<dbReference type="EMBL" id="FUXK01000031">
    <property type="protein sequence ID" value="SKA13752.1"/>
    <property type="molecule type" value="Genomic_DNA"/>
</dbReference>
<dbReference type="AlphaFoldDB" id="A0A1T4RCH6"/>
<accession>A0A1T4RCH6</accession>
<reference evidence="1 2" key="1">
    <citation type="submission" date="2017-02" db="EMBL/GenBank/DDBJ databases">
        <authorList>
            <person name="Peterson S.W."/>
        </authorList>
    </citation>
    <scope>NUCLEOTIDE SEQUENCE [LARGE SCALE GENOMIC DNA]</scope>
    <source>
        <strain evidence="1 2">ATCC 43324</strain>
    </source>
</reference>
<organism evidence="1 2">
    <name type="scientific">Segatella oulorum</name>
    <dbReference type="NCBI Taxonomy" id="28136"/>
    <lineage>
        <taxon>Bacteria</taxon>
        <taxon>Pseudomonadati</taxon>
        <taxon>Bacteroidota</taxon>
        <taxon>Bacteroidia</taxon>
        <taxon>Bacteroidales</taxon>
        <taxon>Prevotellaceae</taxon>
        <taxon>Segatella</taxon>
    </lineage>
</organism>
<evidence type="ECO:0000313" key="1">
    <source>
        <dbReference type="EMBL" id="SKA13752.1"/>
    </source>
</evidence>
<dbReference type="STRING" id="28136.SAMN02745202_02201"/>
<sequence>MARKQRQRTLRSPIPTVIGEGKTECYYFKGLREVKGYRMKVSDGNFRYPNIKDLEKPIQKALDEEGTAIAVFDTDVAQRDQGAKKRMENLRHKYAKNGNVVFCDSFPSIEFWFLLHYKEPGRPYGRCEEVVKELREFMPKFDKHITFLQKKDWVEALCSGEKMAEAIRRSKQLEDYTKPYSKVYQAIEFLEERKRQEVK</sequence>
<gene>
    <name evidence="1" type="ORF">SAMN02745202_02201</name>
</gene>
<protein>
    <submittedName>
        <fullName evidence="1">RloB-like protein</fullName>
    </submittedName>
</protein>
<evidence type="ECO:0000313" key="2">
    <source>
        <dbReference type="Proteomes" id="UP000190065"/>
    </source>
</evidence>